<evidence type="ECO:0000256" key="3">
    <source>
        <dbReference type="ARBA" id="ARBA00022777"/>
    </source>
</evidence>
<feature type="compositionally biased region" description="Polar residues" evidence="6">
    <location>
        <begin position="865"/>
        <end position="889"/>
    </location>
</feature>
<evidence type="ECO:0000256" key="1">
    <source>
        <dbReference type="ARBA" id="ARBA00022679"/>
    </source>
</evidence>
<dbReference type="GO" id="GO:0004713">
    <property type="term" value="F:protein tyrosine kinase activity"/>
    <property type="evidence" value="ECO:0007669"/>
    <property type="project" value="TreeGrafter"/>
</dbReference>
<keyword evidence="1" id="KW-0808">Transferase</keyword>
<dbReference type="GO" id="GO:0110031">
    <property type="term" value="P:negative regulation of G2/MI transition of meiotic cell cycle"/>
    <property type="evidence" value="ECO:0007669"/>
    <property type="project" value="TreeGrafter"/>
</dbReference>
<feature type="binding site" evidence="5">
    <location>
        <position position="554"/>
    </location>
    <ligand>
        <name>ATP</name>
        <dbReference type="ChEBI" id="CHEBI:30616"/>
    </ligand>
</feature>
<dbReference type="InterPro" id="IPR017441">
    <property type="entry name" value="Protein_kinase_ATP_BS"/>
</dbReference>
<dbReference type="SUPFAM" id="SSF56112">
    <property type="entry name" value="Protein kinase-like (PK-like)"/>
    <property type="match status" value="1"/>
</dbReference>
<gene>
    <name evidence="8" type="ORF">BDV96DRAFT_605392</name>
</gene>
<dbReference type="Gene3D" id="1.10.510.10">
    <property type="entry name" value="Transferase(Phosphotransferase) domain 1"/>
    <property type="match status" value="1"/>
</dbReference>
<dbReference type="Pfam" id="PF00069">
    <property type="entry name" value="Pkinase"/>
    <property type="match status" value="1"/>
</dbReference>
<keyword evidence="9" id="KW-1185">Reference proteome</keyword>
<proteinExistence type="predicted"/>
<feature type="domain" description="Protein kinase" evidence="7">
    <location>
        <begin position="525"/>
        <end position="814"/>
    </location>
</feature>
<dbReference type="AlphaFoldDB" id="A0A6A5YQE2"/>
<feature type="region of interest" description="Disordered" evidence="6">
    <location>
        <begin position="332"/>
        <end position="426"/>
    </location>
</feature>
<evidence type="ECO:0000256" key="4">
    <source>
        <dbReference type="ARBA" id="ARBA00022840"/>
    </source>
</evidence>
<keyword evidence="4 5" id="KW-0067">ATP-binding</keyword>
<keyword evidence="2 5" id="KW-0547">Nucleotide-binding</keyword>
<evidence type="ECO:0000313" key="9">
    <source>
        <dbReference type="Proteomes" id="UP000799770"/>
    </source>
</evidence>
<evidence type="ECO:0000256" key="5">
    <source>
        <dbReference type="PROSITE-ProRule" id="PRU10141"/>
    </source>
</evidence>
<dbReference type="PROSITE" id="PS00107">
    <property type="entry name" value="PROTEIN_KINASE_ATP"/>
    <property type="match status" value="1"/>
</dbReference>
<dbReference type="CDD" id="cd00180">
    <property type="entry name" value="PKc"/>
    <property type="match status" value="1"/>
</dbReference>
<accession>A0A6A5YQE2</accession>
<keyword evidence="3" id="KW-0418">Kinase</keyword>
<feature type="compositionally biased region" description="Polar residues" evidence="6">
    <location>
        <begin position="339"/>
        <end position="351"/>
    </location>
</feature>
<evidence type="ECO:0000259" key="7">
    <source>
        <dbReference type="PROSITE" id="PS50011"/>
    </source>
</evidence>
<protein>
    <recommendedName>
        <fullName evidence="7">Protein kinase domain-containing protein</fullName>
    </recommendedName>
</protein>
<dbReference type="SMART" id="SM00220">
    <property type="entry name" value="S_TKc"/>
    <property type="match status" value="1"/>
</dbReference>
<feature type="region of interest" description="Disordered" evidence="6">
    <location>
        <begin position="855"/>
        <end position="890"/>
    </location>
</feature>
<dbReference type="GO" id="GO:0005634">
    <property type="term" value="C:nucleus"/>
    <property type="evidence" value="ECO:0007669"/>
    <property type="project" value="TreeGrafter"/>
</dbReference>
<dbReference type="OrthoDB" id="4062651at2759"/>
<name>A0A6A5YQE2_9PLEO</name>
<dbReference type="InterPro" id="IPR050339">
    <property type="entry name" value="CC_SR_Kinase"/>
</dbReference>
<reference evidence="8" key="1">
    <citation type="journal article" date="2020" name="Stud. Mycol.">
        <title>101 Dothideomycetes genomes: a test case for predicting lifestyles and emergence of pathogens.</title>
        <authorList>
            <person name="Haridas S."/>
            <person name="Albert R."/>
            <person name="Binder M."/>
            <person name="Bloem J."/>
            <person name="Labutti K."/>
            <person name="Salamov A."/>
            <person name="Andreopoulos B."/>
            <person name="Baker S."/>
            <person name="Barry K."/>
            <person name="Bills G."/>
            <person name="Bluhm B."/>
            <person name="Cannon C."/>
            <person name="Castanera R."/>
            <person name="Culley D."/>
            <person name="Daum C."/>
            <person name="Ezra D."/>
            <person name="Gonzalez J."/>
            <person name="Henrissat B."/>
            <person name="Kuo A."/>
            <person name="Liang C."/>
            <person name="Lipzen A."/>
            <person name="Lutzoni F."/>
            <person name="Magnuson J."/>
            <person name="Mondo S."/>
            <person name="Nolan M."/>
            <person name="Ohm R."/>
            <person name="Pangilinan J."/>
            <person name="Park H.-J."/>
            <person name="Ramirez L."/>
            <person name="Alfaro M."/>
            <person name="Sun H."/>
            <person name="Tritt A."/>
            <person name="Yoshinaga Y."/>
            <person name="Zwiers L.-H."/>
            <person name="Turgeon B."/>
            <person name="Goodwin S."/>
            <person name="Spatafora J."/>
            <person name="Crous P."/>
            <person name="Grigoriev I."/>
        </authorList>
    </citation>
    <scope>NUCLEOTIDE SEQUENCE</scope>
    <source>
        <strain evidence="8">CBS 627.86</strain>
    </source>
</reference>
<sequence>MATPRPAKVAGVPQIGGELCFEHVSNIPYFDKTSFVAGLEHLLLTVHSMPGTVFWGPQRRVDDCSSTGDLGAQYMGFLCANGFIISDQAKEFTFAYDNFGPDKRNACILGKSIAFNNEFYVAGVSVIIQGNGRTLAVPLPNVNKCISTPSAQSDESLCIDIQTLVVCAAKRAVVAVTSSHDFFVQVESLNLRTFLHYPMPIFACYLPFGEEFRSGSSAYGSARRHPDLGTASMPRTVQEVTGPSSASSVPQDVDSGKLEEESWLVSGREQKRGVWARLRGAVKREKKVPTAAEFKASLDQVRAIAEQEEPPEYEPRADVIRGGGAIVRRISKARGKEGSASQVEPTDQNDSIIEWDGLRRRKSDPMDISAFDSDYDGDDNTPLGILQRRRFGNPPTSDPRQSKKDESSTDDISSSPEEKKEAAQIAAATETATNMKAQVVALLEAQIAANSITSTDARKDDTAAIDWKEFAALFKDSDIPIDPKPDVDRSILPAVEDLQKACGWQLGNNNCFLELSDEPVSKPHRAGREHLGHGRTGIVEEVQCATGIVSFVRKRIQVPSTFVAQRETAIKAIKREIGIMRKVHHPNIVTLIGSYQEKLSYHHYYFLLMFPAGESDLEAFLRVTSENSQQDVHADATWERLQWIKSWFECLASALAYLHGRGIYHEDIKPRNIIHRGNMIYFTDFGSSREIDLASQMTSTENPALSTRLYAAPEAMTDEDGNLRRHGSKSDVFSLGVVFVEMLIVLEGKTVPSLREGLPPSTPYHAIVHTLRDRFTNQKSFFTKIIEPSLALNRSQRLSALELLDLVRSVSVWSSYHCTCQQLNVVAPNGVPPTEAARPDNLDRNEAFDTSEISLPSADLDIAPQPSTTALSSPTSQQPFPNLTNIQSTPDEHLARTGNLVDMTEPRMFPGVISRRHRNKDIPYQATASSMG</sequence>
<dbReference type="PROSITE" id="PS50011">
    <property type="entry name" value="PROTEIN_KINASE_DOM"/>
    <property type="match status" value="1"/>
</dbReference>
<dbReference type="Gene3D" id="3.30.200.20">
    <property type="entry name" value="Phosphorylase Kinase, domain 1"/>
    <property type="match status" value="1"/>
</dbReference>
<dbReference type="InterPro" id="IPR000719">
    <property type="entry name" value="Prot_kinase_dom"/>
</dbReference>
<organism evidence="8 9">
    <name type="scientific">Lophiotrema nucula</name>
    <dbReference type="NCBI Taxonomy" id="690887"/>
    <lineage>
        <taxon>Eukaryota</taxon>
        <taxon>Fungi</taxon>
        <taxon>Dikarya</taxon>
        <taxon>Ascomycota</taxon>
        <taxon>Pezizomycotina</taxon>
        <taxon>Dothideomycetes</taxon>
        <taxon>Pleosporomycetidae</taxon>
        <taxon>Pleosporales</taxon>
        <taxon>Lophiotremataceae</taxon>
        <taxon>Lophiotrema</taxon>
    </lineage>
</organism>
<dbReference type="PANTHER" id="PTHR11042">
    <property type="entry name" value="EUKARYOTIC TRANSLATION INITIATION FACTOR 2-ALPHA KINASE EIF2-ALPHA KINASE -RELATED"/>
    <property type="match status" value="1"/>
</dbReference>
<dbReference type="PANTHER" id="PTHR11042:SF190">
    <property type="entry name" value="MITOSIS INHIBITOR PROTEIN KINASE MIK1"/>
    <property type="match status" value="1"/>
</dbReference>
<dbReference type="InterPro" id="IPR011009">
    <property type="entry name" value="Kinase-like_dom_sf"/>
</dbReference>
<dbReference type="GO" id="GO:0005737">
    <property type="term" value="C:cytoplasm"/>
    <property type="evidence" value="ECO:0007669"/>
    <property type="project" value="TreeGrafter"/>
</dbReference>
<dbReference type="EMBL" id="ML977346">
    <property type="protein sequence ID" value="KAF2108627.1"/>
    <property type="molecule type" value="Genomic_DNA"/>
</dbReference>
<dbReference type="GO" id="GO:0005524">
    <property type="term" value="F:ATP binding"/>
    <property type="evidence" value="ECO:0007669"/>
    <property type="project" value="UniProtKB-UniRule"/>
</dbReference>
<dbReference type="Proteomes" id="UP000799770">
    <property type="component" value="Unassembled WGS sequence"/>
</dbReference>
<evidence type="ECO:0000256" key="6">
    <source>
        <dbReference type="SAM" id="MobiDB-lite"/>
    </source>
</evidence>
<evidence type="ECO:0000313" key="8">
    <source>
        <dbReference type="EMBL" id="KAF2108627.1"/>
    </source>
</evidence>
<evidence type="ECO:0000256" key="2">
    <source>
        <dbReference type="ARBA" id="ARBA00022741"/>
    </source>
</evidence>